<dbReference type="Pfam" id="PF13302">
    <property type="entry name" value="Acetyltransf_3"/>
    <property type="match status" value="2"/>
</dbReference>
<sequence length="374" mass="41294">MRSKVPTLTDGTVTLRGHRAGDVQRVWEQCQDPASVRWTTVPSPYSHADAVDFVARQASRWASGAEWGFAVEYAGRFAGSVSLRDEGAARAEIAYGAHPDVRGVHPEGDGRSVMERAVRLLLDWGFDARGLETVVWWANRGNWASRRLAWRLGFSFDGTVRRWLPHGGALVDGWVGTLGRDEPREPRSTWLDVPVVAGDGVVLRPFREDDVVRLVEGSADPDTQYWLAFLPRDPDLSYGGAYLETAREECATASALRWAFSATADGPLLGTVGLFRLRLGRSAEVGFWTHPDARRRRLTTRAAALAVGHAFGALELPRVTAYHTDGNVASQRVLEAVGLRRVGLQRRDAVTGDGEVHDLVGYDLLRDEWRSSGR</sequence>
<dbReference type="InterPro" id="IPR051908">
    <property type="entry name" value="Ribosomal_N-acetyltransferase"/>
</dbReference>
<evidence type="ECO:0000313" key="2">
    <source>
        <dbReference type="EMBL" id="MEX0428853.1"/>
    </source>
</evidence>
<evidence type="ECO:0000313" key="3">
    <source>
        <dbReference type="Proteomes" id="UP001556631"/>
    </source>
</evidence>
<dbReference type="RefSeq" id="WP_367994823.1">
    <property type="nucleotide sequence ID" value="NZ_JBFPJR010000027.1"/>
</dbReference>
<feature type="domain" description="N-acetyltransferase" evidence="1">
    <location>
        <begin position="13"/>
        <end position="177"/>
    </location>
</feature>
<dbReference type="Proteomes" id="UP001556631">
    <property type="component" value="Unassembled WGS sequence"/>
</dbReference>
<gene>
    <name evidence="2" type="ORF">AB3X52_14595</name>
</gene>
<feature type="domain" description="N-acetyltransferase" evidence="1">
    <location>
        <begin position="201"/>
        <end position="365"/>
    </location>
</feature>
<dbReference type="Gene3D" id="3.40.630.30">
    <property type="match status" value="2"/>
</dbReference>
<dbReference type="EMBL" id="JBFPJR010000027">
    <property type="protein sequence ID" value="MEX0428853.1"/>
    <property type="molecule type" value="Genomic_DNA"/>
</dbReference>
<accession>A0ABV3T3Q0</accession>
<reference evidence="2 3" key="1">
    <citation type="submission" date="2024-07" db="EMBL/GenBank/DDBJ databases">
        <authorList>
            <person name="Lee S."/>
            <person name="Kang M."/>
        </authorList>
    </citation>
    <scope>NUCLEOTIDE SEQUENCE [LARGE SCALE GENOMIC DNA]</scope>
    <source>
        <strain evidence="2 3">DS6</strain>
    </source>
</reference>
<keyword evidence="2" id="KW-0808">Transferase</keyword>
<dbReference type="PANTHER" id="PTHR43441:SF10">
    <property type="entry name" value="ACETYLTRANSFERASE"/>
    <property type="match status" value="1"/>
</dbReference>
<name>A0ABV3T3Q0_9ACTN</name>
<comment type="caution">
    <text evidence="2">The sequence shown here is derived from an EMBL/GenBank/DDBJ whole genome shotgun (WGS) entry which is preliminary data.</text>
</comment>
<dbReference type="PROSITE" id="PS51186">
    <property type="entry name" value="GNAT"/>
    <property type="match status" value="2"/>
</dbReference>
<organism evidence="2 3">
    <name type="scientific">Nocardioides eburneus</name>
    <dbReference type="NCBI Taxonomy" id="3231482"/>
    <lineage>
        <taxon>Bacteria</taxon>
        <taxon>Bacillati</taxon>
        <taxon>Actinomycetota</taxon>
        <taxon>Actinomycetes</taxon>
        <taxon>Propionibacteriales</taxon>
        <taxon>Nocardioidaceae</taxon>
        <taxon>Nocardioides</taxon>
    </lineage>
</organism>
<dbReference type="EC" id="2.3.-.-" evidence="2"/>
<keyword evidence="3" id="KW-1185">Reference proteome</keyword>
<dbReference type="InterPro" id="IPR016181">
    <property type="entry name" value="Acyl_CoA_acyltransferase"/>
</dbReference>
<evidence type="ECO:0000259" key="1">
    <source>
        <dbReference type="PROSITE" id="PS51186"/>
    </source>
</evidence>
<proteinExistence type="predicted"/>
<dbReference type="GO" id="GO:0016746">
    <property type="term" value="F:acyltransferase activity"/>
    <property type="evidence" value="ECO:0007669"/>
    <property type="project" value="UniProtKB-KW"/>
</dbReference>
<dbReference type="InterPro" id="IPR000182">
    <property type="entry name" value="GNAT_dom"/>
</dbReference>
<keyword evidence="2" id="KW-0012">Acyltransferase</keyword>
<dbReference type="SUPFAM" id="SSF55729">
    <property type="entry name" value="Acyl-CoA N-acyltransferases (Nat)"/>
    <property type="match status" value="2"/>
</dbReference>
<dbReference type="PANTHER" id="PTHR43441">
    <property type="entry name" value="RIBOSOMAL-PROTEIN-SERINE ACETYLTRANSFERASE"/>
    <property type="match status" value="1"/>
</dbReference>
<protein>
    <submittedName>
        <fullName evidence="2">GNAT family N-acetyltransferase</fullName>
        <ecNumber evidence="2">2.3.-.-</ecNumber>
    </submittedName>
</protein>